<proteinExistence type="predicted"/>
<evidence type="ECO:0000313" key="2">
    <source>
        <dbReference type="EMBL" id="MFC3678611.1"/>
    </source>
</evidence>
<name>A0ABV7VM58_9GAMM</name>
<dbReference type="EMBL" id="JBHRYB010000001">
    <property type="protein sequence ID" value="MFC3678611.1"/>
    <property type="molecule type" value="Genomic_DNA"/>
</dbReference>
<dbReference type="Pfam" id="PF24719">
    <property type="entry name" value="Imm33-like"/>
    <property type="match status" value="1"/>
</dbReference>
<dbReference type="Proteomes" id="UP001595722">
    <property type="component" value="Unassembled WGS sequence"/>
</dbReference>
<organism evidence="2 3">
    <name type="scientific">Bacterioplanoides pacificum</name>
    <dbReference type="NCBI Taxonomy" id="1171596"/>
    <lineage>
        <taxon>Bacteria</taxon>
        <taxon>Pseudomonadati</taxon>
        <taxon>Pseudomonadota</taxon>
        <taxon>Gammaproteobacteria</taxon>
        <taxon>Oceanospirillales</taxon>
        <taxon>Oceanospirillaceae</taxon>
        <taxon>Bacterioplanoides</taxon>
    </lineage>
</organism>
<feature type="domain" description="Imm33-like" evidence="1">
    <location>
        <begin position="10"/>
        <end position="112"/>
    </location>
</feature>
<gene>
    <name evidence="2" type="ORF">ACFOMG_00615</name>
</gene>
<keyword evidence="3" id="KW-1185">Reference proteome</keyword>
<evidence type="ECO:0000313" key="3">
    <source>
        <dbReference type="Proteomes" id="UP001595722"/>
    </source>
</evidence>
<comment type="caution">
    <text evidence="2">The sequence shown here is derived from an EMBL/GenBank/DDBJ whole genome shotgun (WGS) entry which is preliminary data.</text>
</comment>
<dbReference type="InterPro" id="IPR056509">
    <property type="entry name" value="Imm33-like"/>
</dbReference>
<accession>A0ABV7VM58</accession>
<evidence type="ECO:0000259" key="1">
    <source>
        <dbReference type="Pfam" id="PF24719"/>
    </source>
</evidence>
<protein>
    <recommendedName>
        <fullName evidence="1">Imm33-like domain-containing protein</fullName>
    </recommendedName>
</protein>
<sequence length="118" mass="13534">MTYLAIEDLQKDVCKKYETKFFASPSNLKVGISLNVRDGIVPINGLRHPPEGDTTGWYIYAGEGDIPDDNEFFKPLHVEHLDEWCLQIKKYLGLPPGWRFLIAGGYEDVWFDESLLDI</sequence>
<reference evidence="3" key="1">
    <citation type="journal article" date="2019" name="Int. J. Syst. Evol. Microbiol.">
        <title>The Global Catalogue of Microorganisms (GCM) 10K type strain sequencing project: providing services to taxonomists for standard genome sequencing and annotation.</title>
        <authorList>
            <consortium name="The Broad Institute Genomics Platform"/>
            <consortium name="The Broad Institute Genome Sequencing Center for Infectious Disease"/>
            <person name="Wu L."/>
            <person name="Ma J."/>
        </authorList>
    </citation>
    <scope>NUCLEOTIDE SEQUENCE [LARGE SCALE GENOMIC DNA]</scope>
    <source>
        <strain evidence="3">KCTC 42424</strain>
    </source>
</reference>
<dbReference type="RefSeq" id="WP_376864163.1">
    <property type="nucleotide sequence ID" value="NZ_JBHRYB010000001.1"/>
</dbReference>